<dbReference type="PROSITE" id="PS50943">
    <property type="entry name" value="HTH_CROC1"/>
    <property type="match status" value="1"/>
</dbReference>
<dbReference type="Gene3D" id="1.10.260.40">
    <property type="entry name" value="lambda repressor-like DNA-binding domains"/>
    <property type="match status" value="1"/>
</dbReference>
<evidence type="ECO:0000313" key="3">
    <source>
        <dbReference type="EMBL" id="CAH1199307.1"/>
    </source>
</evidence>
<keyword evidence="1" id="KW-0238">DNA-binding</keyword>
<name>A0ABN8G4G1_9BACL</name>
<comment type="caution">
    <text evidence="3">The sequence shown here is derived from an EMBL/GenBank/DDBJ whole genome shotgun (WGS) entry which is preliminary data.</text>
</comment>
<dbReference type="InterPro" id="IPR050807">
    <property type="entry name" value="TransReg_Diox_bact_type"/>
</dbReference>
<dbReference type="PANTHER" id="PTHR46797">
    <property type="entry name" value="HTH-TYPE TRANSCRIPTIONAL REGULATOR"/>
    <property type="match status" value="1"/>
</dbReference>
<dbReference type="Pfam" id="PF01381">
    <property type="entry name" value="HTH_3"/>
    <property type="match status" value="1"/>
</dbReference>
<dbReference type="RefSeq" id="WP_236339655.1">
    <property type="nucleotide sequence ID" value="NZ_CAKMMF010000005.1"/>
</dbReference>
<keyword evidence="4" id="KW-1185">Reference proteome</keyword>
<feature type="domain" description="HTH cro/C1-type" evidence="2">
    <location>
        <begin position="13"/>
        <end position="67"/>
    </location>
</feature>
<dbReference type="EMBL" id="CAKMMF010000005">
    <property type="protein sequence ID" value="CAH1199307.1"/>
    <property type="molecule type" value="Genomic_DNA"/>
</dbReference>
<proteinExistence type="predicted"/>
<dbReference type="SUPFAM" id="SSF47413">
    <property type="entry name" value="lambda repressor-like DNA-binding domains"/>
    <property type="match status" value="1"/>
</dbReference>
<dbReference type="InterPro" id="IPR001387">
    <property type="entry name" value="Cro/C1-type_HTH"/>
</dbReference>
<protein>
    <recommendedName>
        <fullName evidence="2">HTH cro/C1-type domain-containing protein</fullName>
    </recommendedName>
</protein>
<gene>
    <name evidence="3" type="ORF">PAECIP111893_01305</name>
</gene>
<dbReference type="InterPro" id="IPR010982">
    <property type="entry name" value="Lambda_DNA-bd_dom_sf"/>
</dbReference>
<reference evidence="3" key="1">
    <citation type="submission" date="2022-01" db="EMBL/GenBank/DDBJ databases">
        <authorList>
            <person name="Criscuolo A."/>
        </authorList>
    </citation>
    <scope>NUCLEOTIDE SEQUENCE</scope>
    <source>
        <strain evidence="3">CIP111893</strain>
    </source>
</reference>
<dbReference type="CDD" id="cd00093">
    <property type="entry name" value="HTH_XRE"/>
    <property type="match status" value="1"/>
</dbReference>
<evidence type="ECO:0000313" key="4">
    <source>
        <dbReference type="Proteomes" id="UP000838686"/>
    </source>
</evidence>
<organism evidence="3 4">
    <name type="scientific">Paenibacillus plantiphilus</name>
    <dbReference type="NCBI Taxonomy" id="2905650"/>
    <lineage>
        <taxon>Bacteria</taxon>
        <taxon>Bacillati</taxon>
        <taxon>Bacillota</taxon>
        <taxon>Bacilli</taxon>
        <taxon>Bacillales</taxon>
        <taxon>Paenibacillaceae</taxon>
        <taxon>Paenibacillus</taxon>
    </lineage>
</organism>
<sequence>MSETLLKLVGAKIRSARKAKGLSQEQLGEQAGFHLTYIGGVERGTRNISLANLERIAVALEMKAHELLQYHQEFGDLRNRNDALKEVIDLLANREDSEVRMATRILNEIFLEYSQKQK</sequence>
<evidence type="ECO:0000256" key="1">
    <source>
        <dbReference type="ARBA" id="ARBA00023125"/>
    </source>
</evidence>
<dbReference type="SMART" id="SM00530">
    <property type="entry name" value="HTH_XRE"/>
    <property type="match status" value="1"/>
</dbReference>
<dbReference type="PANTHER" id="PTHR46797:SF24">
    <property type="entry name" value="DNA-BINDING PHAGE PROTEIN"/>
    <property type="match status" value="1"/>
</dbReference>
<evidence type="ECO:0000259" key="2">
    <source>
        <dbReference type="PROSITE" id="PS50943"/>
    </source>
</evidence>
<dbReference type="Proteomes" id="UP000838686">
    <property type="component" value="Unassembled WGS sequence"/>
</dbReference>
<accession>A0ABN8G4G1</accession>